<evidence type="ECO:0000313" key="2">
    <source>
        <dbReference type="EMBL" id="ASN83169.1"/>
    </source>
</evidence>
<gene>
    <name evidence="2" type="ORF">DFI_18385</name>
</gene>
<protein>
    <submittedName>
        <fullName evidence="2">Uncharacterized protein</fullName>
    </submittedName>
</protein>
<dbReference type="AlphaFoldDB" id="A0A221T2P6"/>
<dbReference type="KEGG" id="dfc:DFI_18385"/>
<reference evidence="2 3" key="1">
    <citation type="submission" date="2017-05" db="EMBL/GenBank/DDBJ databases">
        <title>The complete genome sequence of Deinococcus ficus isolated from the rhizosphere of the Ficus religiosa L. in Taiwan.</title>
        <authorList>
            <person name="Wu K.-M."/>
            <person name="Liao T.-L."/>
            <person name="Liu Y.-M."/>
            <person name="Young C.-C."/>
            <person name="Tsai S.-F."/>
        </authorList>
    </citation>
    <scope>NUCLEOTIDE SEQUENCE [LARGE SCALE GENOMIC DNA]</scope>
    <source>
        <strain evidence="2 3">CC-FR2-10</strain>
        <plasmid evidence="3">pdfi3</plasmid>
    </source>
</reference>
<dbReference type="RefSeq" id="WP_118376038.1">
    <property type="nucleotide sequence ID" value="NZ_CP021084.1"/>
</dbReference>
<feature type="transmembrane region" description="Helical" evidence="1">
    <location>
        <begin position="16"/>
        <end position="39"/>
    </location>
</feature>
<proteinExistence type="predicted"/>
<accession>A0A221T2P6</accession>
<keyword evidence="3" id="KW-1185">Reference proteome</keyword>
<geneLocation type="plasmid" evidence="3">
    <name>pdfi3</name>
</geneLocation>
<keyword evidence="1" id="KW-1133">Transmembrane helix</keyword>
<name>A0A221T2P6_9DEIO</name>
<keyword evidence="1" id="KW-0812">Transmembrane</keyword>
<organism evidence="2 3">
    <name type="scientific">Deinococcus ficus</name>
    <dbReference type="NCBI Taxonomy" id="317577"/>
    <lineage>
        <taxon>Bacteria</taxon>
        <taxon>Thermotogati</taxon>
        <taxon>Deinococcota</taxon>
        <taxon>Deinococci</taxon>
        <taxon>Deinococcales</taxon>
        <taxon>Deinococcaceae</taxon>
        <taxon>Deinococcus</taxon>
    </lineage>
</organism>
<evidence type="ECO:0000256" key="1">
    <source>
        <dbReference type="SAM" id="Phobius"/>
    </source>
</evidence>
<evidence type="ECO:0000313" key="3">
    <source>
        <dbReference type="Proteomes" id="UP000259030"/>
    </source>
</evidence>
<dbReference type="EMBL" id="CP021084">
    <property type="protein sequence ID" value="ASN83169.1"/>
    <property type="molecule type" value="Genomic_DNA"/>
</dbReference>
<dbReference type="Proteomes" id="UP000259030">
    <property type="component" value="Plasmid pDFI3"/>
</dbReference>
<feature type="transmembrane region" description="Helical" evidence="1">
    <location>
        <begin position="51"/>
        <end position="73"/>
    </location>
</feature>
<keyword evidence="2" id="KW-0614">Plasmid</keyword>
<keyword evidence="1" id="KW-0472">Membrane</keyword>
<sequence length="456" mass="51088">MTTRSGESVPSGTSRALWGLTVIMLLLFIAAVITGIVIAESGARAPQWAQNLTTPAVYAALIAATLGSLISALHSQNLEAIRHQNSGALELLRSEYAKRNQADLEKIKADYTKAHADYTLAIQKDLEGVKATYLRENQTELERIKAQYSSEHQAVQQTISLDLAKFQSALQHEFAQLRAVTENEAKYAMLRRSVLDAGQAVLPRLKEVVKGHGKYGYEKPWASTAIQEDSPEANKRDTTVFRLFRFFGAYRRYRRITDWEHPIANDLLMFFFEGKIEPVFASGSYPDCINEGTVIWRETIAQLGLLMIDASSDRARPDLLSWLAFCSALRGGDQRAKFLDAQAERISQFLALPYQRTGHPAVRVALLGVYLCDMCMVCDPQRKYIQSYRPVFLQHILNHTEANNGLYLYVRPGPDRLSDLDCLRKEYAARGQEALNDERAAPPVRFNGAGEAELLG</sequence>